<evidence type="ECO:0008006" key="3">
    <source>
        <dbReference type="Google" id="ProtNLM"/>
    </source>
</evidence>
<evidence type="ECO:0000313" key="2">
    <source>
        <dbReference type="Proteomes" id="UP000186246"/>
    </source>
</evidence>
<dbReference type="Proteomes" id="UP000186246">
    <property type="component" value="Unassembled WGS sequence"/>
</dbReference>
<dbReference type="InterPro" id="IPR036388">
    <property type="entry name" value="WH-like_DNA-bd_sf"/>
</dbReference>
<evidence type="ECO:0000313" key="1">
    <source>
        <dbReference type="EMBL" id="SIT11150.1"/>
    </source>
</evidence>
<gene>
    <name evidence="1" type="ORF">SAMN05421796_1242</name>
</gene>
<dbReference type="AlphaFoldDB" id="A0A1N7PKY5"/>
<dbReference type="Gene3D" id="1.10.10.10">
    <property type="entry name" value="Winged helix-like DNA-binding domain superfamily/Winged helix DNA-binding domain"/>
    <property type="match status" value="1"/>
</dbReference>
<accession>A0A1N7PKY5</accession>
<dbReference type="EMBL" id="FTOJ01000024">
    <property type="protein sequence ID" value="SIT11150.1"/>
    <property type="molecule type" value="Genomic_DNA"/>
</dbReference>
<reference evidence="2" key="1">
    <citation type="submission" date="2017-01" db="EMBL/GenBank/DDBJ databases">
        <authorList>
            <person name="Varghese N."/>
            <person name="Submissions S."/>
        </authorList>
    </citation>
    <scope>NUCLEOTIDE SEQUENCE [LARGE SCALE GENOMIC DNA]</scope>
    <source>
        <strain evidence="2">DSM 21068</strain>
    </source>
</reference>
<dbReference type="STRING" id="551459.SAMN05421796_1242"/>
<name>A0A1N7PKY5_9FLAO</name>
<sequence length="212" mass="24664">MYFWNDKFINMKKNKEGNFTSQSTTRISATETSRKVEFEIPNNEIENVTAGIFKVNHLKGLYQDYCILNQEFLKYVISLNFTAREYKIFLFILAKMDNGNKVLLANHFISDQLGLDETTISRVINKFVREKIILKKRYGTSKYEVLLNYDVLNPQMVFKGKSSKDNLEMHKAIIAKEGPYVRQSNIFGGVDLVNRDGVIFDTYNLVETQQIE</sequence>
<protein>
    <recommendedName>
        <fullName evidence="3">Helix-turn-helix domain-containing protein</fullName>
    </recommendedName>
</protein>
<proteinExistence type="predicted"/>
<organism evidence="1 2">
    <name type="scientific">Chryseobacterium piscicola</name>
    <dbReference type="NCBI Taxonomy" id="551459"/>
    <lineage>
        <taxon>Bacteria</taxon>
        <taxon>Pseudomonadati</taxon>
        <taxon>Bacteroidota</taxon>
        <taxon>Flavobacteriia</taxon>
        <taxon>Flavobacteriales</taxon>
        <taxon>Weeksellaceae</taxon>
        <taxon>Chryseobacterium group</taxon>
        <taxon>Chryseobacterium</taxon>
    </lineage>
</organism>